<name>A0A453QCQ8_AEGTS</name>
<evidence type="ECO:0000313" key="1">
    <source>
        <dbReference type="EnsemblPlants" id="AET7Gv20038200.5"/>
    </source>
</evidence>
<proteinExistence type="predicted"/>
<evidence type="ECO:0000313" key="2">
    <source>
        <dbReference type="Proteomes" id="UP000015105"/>
    </source>
</evidence>
<reference evidence="1" key="3">
    <citation type="journal article" date="2017" name="Nature">
        <title>Genome sequence of the progenitor of the wheat D genome Aegilops tauschii.</title>
        <authorList>
            <person name="Luo M.C."/>
            <person name="Gu Y.Q."/>
            <person name="Puiu D."/>
            <person name="Wang H."/>
            <person name="Twardziok S.O."/>
            <person name="Deal K.R."/>
            <person name="Huo N."/>
            <person name="Zhu T."/>
            <person name="Wang L."/>
            <person name="Wang Y."/>
            <person name="McGuire P.E."/>
            <person name="Liu S."/>
            <person name="Long H."/>
            <person name="Ramasamy R.K."/>
            <person name="Rodriguez J.C."/>
            <person name="Van S.L."/>
            <person name="Yuan L."/>
            <person name="Wang Z."/>
            <person name="Xia Z."/>
            <person name="Xiao L."/>
            <person name="Anderson O.D."/>
            <person name="Ouyang S."/>
            <person name="Liang Y."/>
            <person name="Zimin A.V."/>
            <person name="Pertea G."/>
            <person name="Qi P."/>
            <person name="Bennetzen J.L."/>
            <person name="Dai X."/>
            <person name="Dawson M.W."/>
            <person name="Muller H.G."/>
            <person name="Kugler K."/>
            <person name="Rivarola-Duarte L."/>
            <person name="Spannagl M."/>
            <person name="Mayer K.F.X."/>
            <person name="Lu F.H."/>
            <person name="Bevan M.W."/>
            <person name="Leroy P."/>
            <person name="Li P."/>
            <person name="You F.M."/>
            <person name="Sun Q."/>
            <person name="Liu Z."/>
            <person name="Lyons E."/>
            <person name="Wicker T."/>
            <person name="Salzberg S.L."/>
            <person name="Devos K.M."/>
            <person name="Dvorak J."/>
        </authorList>
    </citation>
    <scope>NUCLEOTIDE SEQUENCE [LARGE SCALE GENOMIC DNA]</scope>
    <source>
        <strain evidence="1">cv. AL8/78</strain>
    </source>
</reference>
<reference evidence="1" key="4">
    <citation type="submission" date="2019-03" db="UniProtKB">
        <authorList>
            <consortium name="EnsemblPlants"/>
        </authorList>
    </citation>
    <scope>IDENTIFICATION</scope>
</reference>
<dbReference type="Proteomes" id="UP000015105">
    <property type="component" value="Chromosome 7D"/>
</dbReference>
<reference evidence="2" key="2">
    <citation type="journal article" date="2017" name="Nat. Plants">
        <title>The Aegilops tauschii genome reveals multiple impacts of transposons.</title>
        <authorList>
            <person name="Zhao G."/>
            <person name="Zou C."/>
            <person name="Li K."/>
            <person name="Wang K."/>
            <person name="Li T."/>
            <person name="Gao L."/>
            <person name="Zhang X."/>
            <person name="Wang H."/>
            <person name="Yang Z."/>
            <person name="Liu X."/>
            <person name="Jiang W."/>
            <person name="Mao L."/>
            <person name="Kong X."/>
            <person name="Jiao Y."/>
            <person name="Jia J."/>
        </authorList>
    </citation>
    <scope>NUCLEOTIDE SEQUENCE [LARGE SCALE GENOMIC DNA]</scope>
    <source>
        <strain evidence="2">cv. AL8/78</strain>
    </source>
</reference>
<reference evidence="1" key="5">
    <citation type="journal article" date="2021" name="G3 (Bethesda)">
        <title>Aegilops tauschii genome assembly Aet v5.0 features greater sequence contiguity and improved annotation.</title>
        <authorList>
            <person name="Wang L."/>
            <person name="Zhu T."/>
            <person name="Rodriguez J.C."/>
            <person name="Deal K.R."/>
            <person name="Dubcovsky J."/>
            <person name="McGuire P.E."/>
            <person name="Lux T."/>
            <person name="Spannagl M."/>
            <person name="Mayer K.F.X."/>
            <person name="Baldrich P."/>
            <person name="Meyers B.C."/>
            <person name="Huo N."/>
            <person name="Gu Y.Q."/>
            <person name="Zhou H."/>
            <person name="Devos K.M."/>
            <person name="Bennetzen J.L."/>
            <person name="Unver T."/>
            <person name="Budak H."/>
            <person name="Gulick P.J."/>
            <person name="Galiba G."/>
            <person name="Kalapos B."/>
            <person name="Nelson D.R."/>
            <person name="Li P."/>
            <person name="You F.M."/>
            <person name="Luo M.C."/>
            <person name="Dvorak J."/>
        </authorList>
    </citation>
    <scope>NUCLEOTIDE SEQUENCE [LARGE SCALE GENOMIC DNA]</scope>
    <source>
        <strain evidence="1">cv. AL8/78</strain>
    </source>
</reference>
<sequence length="62" mass="7608">AFVMFIYLLKVKRSLFQRHRLCYLLSTHRRYNVVDIDWNLQHGLEKRSHVFSQKRKKEASCL</sequence>
<dbReference type="EnsemblPlants" id="AET7Gv20038200.5">
    <property type="protein sequence ID" value="AET7Gv20038200.5"/>
    <property type="gene ID" value="AET7Gv20038200"/>
</dbReference>
<dbReference type="Gramene" id="AET7Gv20038200.5">
    <property type="protein sequence ID" value="AET7Gv20038200.5"/>
    <property type="gene ID" value="AET7Gv20038200"/>
</dbReference>
<accession>A0A453QCQ8</accession>
<organism evidence="1 2">
    <name type="scientific">Aegilops tauschii subsp. strangulata</name>
    <name type="common">Goatgrass</name>
    <dbReference type="NCBI Taxonomy" id="200361"/>
    <lineage>
        <taxon>Eukaryota</taxon>
        <taxon>Viridiplantae</taxon>
        <taxon>Streptophyta</taxon>
        <taxon>Embryophyta</taxon>
        <taxon>Tracheophyta</taxon>
        <taxon>Spermatophyta</taxon>
        <taxon>Magnoliopsida</taxon>
        <taxon>Liliopsida</taxon>
        <taxon>Poales</taxon>
        <taxon>Poaceae</taxon>
        <taxon>BOP clade</taxon>
        <taxon>Pooideae</taxon>
        <taxon>Triticodae</taxon>
        <taxon>Triticeae</taxon>
        <taxon>Triticinae</taxon>
        <taxon>Aegilops</taxon>
    </lineage>
</organism>
<keyword evidence="2" id="KW-1185">Reference proteome</keyword>
<protein>
    <submittedName>
        <fullName evidence="1">Uncharacterized protein</fullName>
    </submittedName>
</protein>
<dbReference type="AlphaFoldDB" id="A0A453QCQ8"/>
<reference evidence="2" key="1">
    <citation type="journal article" date="2014" name="Science">
        <title>Ancient hybridizations among the ancestral genomes of bread wheat.</title>
        <authorList>
            <consortium name="International Wheat Genome Sequencing Consortium,"/>
            <person name="Marcussen T."/>
            <person name="Sandve S.R."/>
            <person name="Heier L."/>
            <person name="Spannagl M."/>
            <person name="Pfeifer M."/>
            <person name="Jakobsen K.S."/>
            <person name="Wulff B.B."/>
            <person name="Steuernagel B."/>
            <person name="Mayer K.F."/>
            <person name="Olsen O.A."/>
        </authorList>
    </citation>
    <scope>NUCLEOTIDE SEQUENCE [LARGE SCALE GENOMIC DNA]</scope>
    <source>
        <strain evidence="2">cv. AL8/78</strain>
    </source>
</reference>